<protein>
    <submittedName>
        <fullName evidence="1">Uncharacterized protein</fullName>
    </submittedName>
</protein>
<keyword evidence="2" id="KW-1185">Reference proteome</keyword>
<sequence length="150" mass="17037">MRELEMAAYNALATPAAIGAPPRVWDLIKLLFEAPRPEWLNREIGPKCLEACRSRERSGLCPNIDLGALFSQQTPSRKKAHAAPEDIYFPNADPRPRNRLGKREISTGYETLWLSVHARSSHLEDFLPSGPFLALFFCAIEIYEWMSFGF</sequence>
<comment type="caution">
    <text evidence="1">The sequence shown here is derived from an EMBL/GenBank/DDBJ whole genome shotgun (WGS) entry which is preliminary data.</text>
</comment>
<name>A0AAV4N7R7_CAEEX</name>
<organism evidence="1 2">
    <name type="scientific">Caerostris extrusa</name>
    <name type="common">Bark spider</name>
    <name type="synonym">Caerostris bankana</name>
    <dbReference type="NCBI Taxonomy" id="172846"/>
    <lineage>
        <taxon>Eukaryota</taxon>
        <taxon>Metazoa</taxon>
        <taxon>Ecdysozoa</taxon>
        <taxon>Arthropoda</taxon>
        <taxon>Chelicerata</taxon>
        <taxon>Arachnida</taxon>
        <taxon>Araneae</taxon>
        <taxon>Araneomorphae</taxon>
        <taxon>Entelegynae</taxon>
        <taxon>Araneoidea</taxon>
        <taxon>Araneidae</taxon>
        <taxon>Caerostris</taxon>
    </lineage>
</organism>
<accession>A0AAV4N7R7</accession>
<reference evidence="1 2" key="1">
    <citation type="submission" date="2021-06" db="EMBL/GenBank/DDBJ databases">
        <title>Caerostris extrusa draft genome.</title>
        <authorList>
            <person name="Kono N."/>
            <person name="Arakawa K."/>
        </authorList>
    </citation>
    <scope>NUCLEOTIDE SEQUENCE [LARGE SCALE GENOMIC DNA]</scope>
</reference>
<proteinExistence type="predicted"/>
<dbReference type="Proteomes" id="UP001054945">
    <property type="component" value="Unassembled WGS sequence"/>
</dbReference>
<dbReference type="EMBL" id="BPLR01003025">
    <property type="protein sequence ID" value="GIX80385.1"/>
    <property type="molecule type" value="Genomic_DNA"/>
</dbReference>
<evidence type="ECO:0000313" key="2">
    <source>
        <dbReference type="Proteomes" id="UP001054945"/>
    </source>
</evidence>
<evidence type="ECO:0000313" key="1">
    <source>
        <dbReference type="EMBL" id="GIX80385.1"/>
    </source>
</evidence>
<dbReference type="AlphaFoldDB" id="A0AAV4N7R7"/>
<gene>
    <name evidence="1" type="ORF">CEXT_382211</name>
</gene>